<proteinExistence type="predicted"/>
<dbReference type="AlphaFoldDB" id="A0A3B4Z689"/>
<name>A0A3B4Z689_9TELE</name>
<reference evidence="1" key="1">
    <citation type="submission" date="2023-09" db="UniProtKB">
        <authorList>
            <consortium name="Ensembl"/>
        </authorList>
    </citation>
    <scope>IDENTIFICATION</scope>
</reference>
<organism evidence="1">
    <name type="scientific">Stegastes partitus</name>
    <name type="common">bicolor damselfish</name>
    <dbReference type="NCBI Taxonomy" id="144197"/>
    <lineage>
        <taxon>Eukaryota</taxon>
        <taxon>Metazoa</taxon>
        <taxon>Chordata</taxon>
        <taxon>Craniata</taxon>
        <taxon>Vertebrata</taxon>
        <taxon>Euteleostomi</taxon>
        <taxon>Actinopterygii</taxon>
        <taxon>Neopterygii</taxon>
        <taxon>Teleostei</taxon>
        <taxon>Neoteleostei</taxon>
        <taxon>Acanthomorphata</taxon>
        <taxon>Ovalentaria</taxon>
        <taxon>Pomacentridae</taxon>
        <taxon>Stegastes</taxon>
    </lineage>
</organism>
<protein>
    <submittedName>
        <fullName evidence="1">Uncharacterized protein</fullName>
    </submittedName>
</protein>
<accession>A0A3B4Z689</accession>
<sequence length="78" mass="9166">SLIDYLIRLKKRVTATICKRSSRCCVHGRASRSSQQQQKIHSVVKEHLKSPQVCSENVLWTKEAEVELFREKKRNTRQ</sequence>
<dbReference type="Ensembl" id="ENSSPAT00000004311.1">
    <property type="protein sequence ID" value="ENSSPAP00000004225.1"/>
    <property type="gene ID" value="ENSSPAG00000003257.1"/>
</dbReference>
<evidence type="ECO:0000313" key="1">
    <source>
        <dbReference type="Ensembl" id="ENSSPAP00000004225.1"/>
    </source>
</evidence>